<sequence>MGILTSALIATSKSIKRLNKTLEIYEPELLEMQETSANEIRTKDERLFMMIGTVIDQVKTLEEAMEKLTEAAEKLEEETDLRKFEVQADKVWDSILRGKQIISDLQLQRNRPISNERRDVQDTPEYETNDGIMLKSYEKMTPAIKIPRFSGSRWEFKNFWTIFDEIIGKSKLSDLLKFNHLVSYLDGEAKKLVSRFMLTTANYPKAVELLKLRYDNKPATVADLNRELRETKAKNDSVAEQRRLWDNLFVLMEQLKTLEQDVENDMFKDAILSKFSEKIQENVYEKLLNVGDQTKWTMSTIVLEIETTISKHEKLEEFLKNQRKSTTSKYDEWKESGKQIRDSRGSKNLKSNKKLSKKECMFCNEEDHWANQCKKVKDPKERSEILLKKKACLVCFRKGHNNIECPYEFYCKKCPTHRHNPAVCFQKNDSQIKSEINVKEANTMKANKQSKGTPKQTNIAKCEGETYEYEGQETE</sequence>
<evidence type="ECO:0000256" key="1">
    <source>
        <dbReference type="SAM" id="Coils"/>
    </source>
</evidence>
<dbReference type="GO" id="GO:0005737">
    <property type="term" value="C:cytoplasm"/>
    <property type="evidence" value="ECO:0007669"/>
    <property type="project" value="UniProtKB-ARBA"/>
</dbReference>
<dbReference type="Gene3D" id="4.10.60.10">
    <property type="entry name" value="Zinc finger, CCHC-type"/>
    <property type="match status" value="1"/>
</dbReference>
<reference evidence="3" key="2">
    <citation type="submission" date="2022-06" db="UniProtKB">
        <authorList>
            <consortium name="EnsemblMetazoa"/>
        </authorList>
    </citation>
    <scope>IDENTIFICATION</scope>
    <source>
        <strain evidence="3">DF5081</strain>
    </source>
</reference>
<dbReference type="AlphaFoldDB" id="A0A8R1DNV3"/>
<dbReference type="InterPro" id="IPR005312">
    <property type="entry name" value="DUF1759"/>
</dbReference>
<feature type="domain" description="CCHC-type" evidence="2">
    <location>
        <begin position="359"/>
        <end position="375"/>
    </location>
</feature>
<reference evidence="4" key="1">
    <citation type="submission" date="2010-08" db="EMBL/GenBank/DDBJ databases">
        <authorList>
            <consortium name="Caenorhabditis japonica Sequencing Consortium"/>
            <person name="Wilson R.K."/>
        </authorList>
    </citation>
    <scope>NUCLEOTIDE SEQUENCE [LARGE SCALE GENOMIC DNA]</scope>
    <source>
        <strain evidence="4">DF5081</strain>
    </source>
</reference>
<dbReference type="EnsemblMetazoa" id="CJA07953b.1">
    <property type="protein sequence ID" value="CJA07953b.1"/>
    <property type="gene ID" value="WBGene00127157"/>
</dbReference>
<dbReference type="SMART" id="SM00343">
    <property type="entry name" value="ZnF_C2HC"/>
    <property type="match status" value="2"/>
</dbReference>
<evidence type="ECO:0000313" key="4">
    <source>
        <dbReference type="Proteomes" id="UP000005237"/>
    </source>
</evidence>
<dbReference type="Proteomes" id="UP000005237">
    <property type="component" value="Unassembled WGS sequence"/>
</dbReference>
<dbReference type="PANTHER" id="PTHR47331:SF1">
    <property type="entry name" value="GAG-LIKE PROTEIN"/>
    <property type="match status" value="1"/>
</dbReference>
<dbReference type="GO" id="GO:0003676">
    <property type="term" value="F:nucleic acid binding"/>
    <property type="evidence" value="ECO:0007669"/>
    <property type="project" value="InterPro"/>
</dbReference>
<dbReference type="GO" id="GO:0008270">
    <property type="term" value="F:zinc ion binding"/>
    <property type="evidence" value="ECO:0007669"/>
    <property type="project" value="InterPro"/>
</dbReference>
<dbReference type="InterPro" id="IPR001878">
    <property type="entry name" value="Znf_CCHC"/>
</dbReference>
<dbReference type="SUPFAM" id="SSF57756">
    <property type="entry name" value="Retrovirus zinc finger-like domains"/>
    <property type="match status" value="1"/>
</dbReference>
<evidence type="ECO:0000259" key="2">
    <source>
        <dbReference type="SMART" id="SM00343"/>
    </source>
</evidence>
<dbReference type="InterPro" id="IPR036875">
    <property type="entry name" value="Znf_CCHC_sf"/>
</dbReference>
<accession>A0A8R1DNV3</accession>
<feature type="coiled-coil region" evidence="1">
    <location>
        <begin position="51"/>
        <end position="81"/>
    </location>
</feature>
<name>A0A8R1DNV3_CAEJA</name>
<feature type="domain" description="CCHC-type" evidence="2">
    <location>
        <begin position="391"/>
        <end position="407"/>
    </location>
</feature>
<dbReference type="GO" id="GO:0019899">
    <property type="term" value="F:enzyme binding"/>
    <property type="evidence" value="ECO:0007669"/>
    <property type="project" value="UniProtKB-ARBA"/>
</dbReference>
<evidence type="ECO:0000313" key="3">
    <source>
        <dbReference type="EnsemblMetazoa" id="CJA07953b.1"/>
    </source>
</evidence>
<keyword evidence="4" id="KW-1185">Reference proteome</keyword>
<dbReference type="PANTHER" id="PTHR47331">
    <property type="entry name" value="PHD-TYPE DOMAIN-CONTAINING PROTEIN"/>
    <property type="match status" value="1"/>
</dbReference>
<proteinExistence type="predicted"/>
<protein>
    <recommendedName>
        <fullName evidence="2">CCHC-type domain-containing protein</fullName>
    </recommendedName>
</protein>
<keyword evidence="1" id="KW-0175">Coiled coil</keyword>
<organism evidence="3 4">
    <name type="scientific">Caenorhabditis japonica</name>
    <dbReference type="NCBI Taxonomy" id="281687"/>
    <lineage>
        <taxon>Eukaryota</taxon>
        <taxon>Metazoa</taxon>
        <taxon>Ecdysozoa</taxon>
        <taxon>Nematoda</taxon>
        <taxon>Chromadorea</taxon>
        <taxon>Rhabditida</taxon>
        <taxon>Rhabditina</taxon>
        <taxon>Rhabditomorpha</taxon>
        <taxon>Rhabditoidea</taxon>
        <taxon>Rhabditidae</taxon>
        <taxon>Peloderinae</taxon>
        <taxon>Caenorhabditis</taxon>
    </lineage>
</organism>
<dbReference type="Pfam" id="PF03564">
    <property type="entry name" value="DUF1759"/>
    <property type="match status" value="1"/>
</dbReference>